<name>A0A448SCL5_SERRU</name>
<evidence type="ECO:0000256" key="1">
    <source>
        <dbReference type="SAM" id="SignalP"/>
    </source>
</evidence>
<dbReference type="RefSeq" id="WP_126531406.1">
    <property type="nucleotide sequence ID" value="NZ_JADULK010000005.1"/>
</dbReference>
<protein>
    <submittedName>
        <fullName evidence="2">DUF2282 domain-containing protein</fullName>
    </submittedName>
    <submittedName>
        <fullName evidence="3">Predicted integral membrane protein</fullName>
    </submittedName>
</protein>
<evidence type="ECO:0000313" key="3">
    <source>
        <dbReference type="EMBL" id="VEI65465.1"/>
    </source>
</evidence>
<proteinExistence type="predicted"/>
<dbReference type="Proteomes" id="UP000624159">
    <property type="component" value="Unassembled WGS sequence"/>
</dbReference>
<reference evidence="2 5" key="2">
    <citation type="submission" date="2020-11" db="EMBL/GenBank/DDBJ databases">
        <title>Enhanced detection system for hospital associated transmission using whole genome sequencing surveillance.</title>
        <authorList>
            <person name="Harrison L.H."/>
            <person name="Van Tyne D."/>
            <person name="Marsh J.W."/>
            <person name="Griffith M.P."/>
            <person name="Snyder D.J."/>
            <person name="Cooper V.S."/>
            <person name="Mustapha M."/>
        </authorList>
    </citation>
    <scope>NUCLEOTIDE SEQUENCE [LARGE SCALE GENOMIC DNA]</scope>
    <source>
        <strain evidence="2 5">SER00230</strain>
    </source>
</reference>
<dbReference type="EMBL" id="JADULK010000005">
    <property type="protein sequence ID" value="MBH1930394.1"/>
    <property type="molecule type" value="Genomic_DNA"/>
</dbReference>
<feature type="signal peptide" evidence="1">
    <location>
        <begin position="1"/>
        <end position="27"/>
    </location>
</feature>
<dbReference type="AlphaFoldDB" id="A0A448SCL5"/>
<evidence type="ECO:0000313" key="4">
    <source>
        <dbReference type="Proteomes" id="UP000281904"/>
    </source>
</evidence>
<dbReference type="Pfam" id="PF10048">
    <property type="entry name" value="DUF2282"/>
    <property type="match status" value="1"/>
</dbReference>
<evidence type="ECO:0000313" key="2">
    <source>
        <dbReference type="EMBL" id="MBH1930394.1"/>
    </source>
</evidence>
<keyword evidence="5" id="KW-1185">Reference proteome</keyword>
<dbReference type="Proteomes" id="UP000281904">
    <property type="component" value="Chromosome"/>
</dbReference>
<dbReference type="EMBL" id="LR134493">
    <property type="protein sequence ID" value="VEI65465.1"/>
    <property type="molecule type" value="Genomic_DNA"/>
</dbReference>
<dbReference type="InterPro" id="IPR018740">
    <property type="entry name" value="DUF2282_membr"/>
</dbReference>
<gene>
    <name evidence="2" type="ORF">I5U13_12080</name>
    <name evidence="3" type="ORF">NCTC10036_02306</name>
</gene>
<sequence length="98" mass="10004">MKKPTTTALLALALGSVLATASTATMAAEGSNMEKCYGVSLKGKNDCKAGAGTTCAGTAKTDYQGNAWKLVPTGSCVKMKSSTSPTGFGQLEAFKEKM</sequence>
<accession>A0A448SCL5</accession>
<feature type="chain" id="PRO_5019110672" evidence="1">
    <location>
        <begin position="28"/>
        <end position="98"/>
    </location>
</feature>
<organism evidence="3 4">
    <name type="scientific">Serratia rubidaea</name>
    <name type="common">Serratia marinorubra</name>
    <dbReference type="NCBI Taxonomy" id="61652"/>
    <lineage>
        <taxon>Bacteria</taxon>
        <taxon>Pseudomonadati</taxon>
        <taxon>Pseudomonadota</taxon>
        <taxon>Gammaproteobacteria</taxon>
        <taxon>Enterobacterales</taxon>
        <taxon>Yersiniaceae</taxon>
        <taxon>Serratia</taxon>
    </lineage>
</organism>
<keyword evidence="1" id="KW-0732">Signal</keyword>
<evidence type="ECO:0000313" key="5">
    <source>
        <dbReference type="Proteomes" id="UP000624159"/>
    </source>
</evidence>
<reference evidence="3 4" key="1">
    <citation type="submission" date="2018-12" db="EMBL/GenBank/DDBJ databases">
        <authorList>
            <consortium name="Pathogen Informatics"/>
        </authorList>
    </citation>
    <scope>NUCLEOTIDE SEQUENCE [LARGE SCALE GENOMIC DNA]</scope>
    <source>
        <strain evidence="3 4">NCTC10036</strain>
    </source>
</reference>